<dbReference type="InterPro" id="IPR044992">
    <property type="entry name" value="ChyE-like"/>
</dbReference>
<dbReference type="SUPFAM" id="SSF52317">
    <property type="entry name" value="Class I glutamine amidotransferase-like"/>
    <property type="match status" value="1"/>
</dbReference>
<dbReference type="EMBL" id="UINC01001633">
    <property type="protein sequence ID" value="SUZ85382.1"/>
    <property type="molecule type" value="Genomic_DNA"/>
</dbReference>
<dbReference type="PROSITE" id="PS51273">
    <property type="entry name" value="GATASE_TYPE_1"/>
    <property type="match status" value="1"/>
</dbReference>
<dbReference type="CDD" id="cd03128">
    <property type="entry name" value="GAT_1"/>
    <property type="match status" value="1"/>
</dbReference>
<gene>
    <name evidence="2" type="ORF">METZ01_LOCUS38236</name>
</gene>
<reference evidence="2" key="1">
    <citation type="submission" date="2018-05" db="EMBL/GenBank/DDBJ databases">
        <authorList>
            <person name="Lanie J.A."/>
            <person name="Ng W.-L."/>
            <person name="Kazmierczak K.M."/>
            <person name="Andrzejewski T.M."/>
            <person name="Davidsen T.M."/>
            <person name="Wayne K.J."/>
            <person name="Tettelin H."/>
            <person name="Glass J.I."/>
            <person name="Rusch D."/>
            <person name="Podicherti R."/>
            <person name="Tsui H.-C.T."/>
            <person name="Winkler M.E."/>
        </authorList>
    </citation>
    <scope>NUCLEOTIDE SEQUENCE</scope>
</reference>
<accession>A0A381R115</accession>
<dbReference type="PANTHER" id="PTHR42695">
    <property type="entry name" value="GLUTAMINE AMIDOTRANSFERASE YLR126C-RELATED"/>
    <property type="match status" value="1"/>
</dbReference>
<sequence length="217" mass="24164">MNSQSIMVIDPALEIPEIESYNGIAVRSPVNTSYHLPAIHSSKTMENQIENACGVILMGSAASVHDSLDWINDTRAIIQKAVDKKIPILGICFGHQFLAHFFGGTVDYLWDTVKRRGVRKVQILENNLLNNDQEGDLIYSHQEGVTSCPPDFDVSARSSMVEIEAIVHKSLPIWGFQPHIEASKTFTTRIGINGDDFKKAKPFSVLLLEAFLKKIKT</sequence>
<dbReference type="Gene3D" id="3.40.50.880">
    <property type="match status" value="1"/>
</dbReference>
<dbReference type="Pfam" id="PF00117">
    <property type="entry name" value="GATase"/>
    <property type="match status" value="1"/>
</dbReference>
<name>A0A381R115_9ZZZZ</name>
<evidence type="ECO:0000313" key="2">
    <source>
        <dbReference type="EMBL" id="SUZ85382.1"/>
    </source>
</evidence>
<dbReference type="AlphaFoldDB" id="A0A381R115"/>
<organism evidence="2">
    <name type="scientific">marine metagenome</name>
    <dbReference type="NCBI Taxonomy" id="408172"/>
    <lineage>
        <taxon>unclassified sequences</taxon>
        <taxon>metagenomes</taxon>
        <taxon>ecological metagenomes</taxon>
    </lineage>
</organism>
<dbReference type="InterPro" id="IPR017926">
    <property type="entry name" value="GATASE"/>
</dbReference>
<proteinExistence type="predicted"/>
<feature type="domain" description="Glutamine amidotransferase" evidence="1">
    <location>
        <begin position="40"/>
        <end position="185"/>
    </location>
</feature>
<dbReference type="GO" id="GO:0005829">
    <property type="term" value="C:cytosol"/>
    <property type="evidence" value="ECO:0007669"/>
    <property type="project" value="TreeGrafter"/>
</dbReference>
<dbReference type="InterPro" id="IPR029062">
    <property type="entry name" value="Class_I_gatase-like"/>
</dbReference>
<protein>
    <recommendedName>
        <fullName evidence="1">Glutamine amidotransferase domain-containing protein</fullName>
    </recommendedName>
</protein>
<dbReference type="PANTHER" id="PTHR42695:SF5">
    <property type="entry name" value="GLUTAMINE AMIDOTRANSFERASE YLR126C-RELATED"/>
    <property type="match status" value="1"/>
</dbReference>
<evidence type="ECO:0000259" key="1">
    <source>
        <dbReference type="Pfam" id="PF00117"/>
    </source>
</evidence>